<protein>
    <submittedName>
        <fullName evidence="8">(wild Malaysian banana) hypothetical protein</fullName>
    </submittedName>
</protein>
<dbReference type="InterPro" id="IPR013766">
    <property type="entry name" value="Thioredoxin_domain"/>
</dbReference>
<keyword evidence="2" id="KW-0813">Transport</keyword>
<dbReference type="GO" id="GO:0009507">
    <property type="term" value="C:chloroplast"/>
    <property type="evidence" value="ECO:0000318"/>
    <property type="project" value="GO_Central"/>
</dbReference>
<dbReference type="OMA" id="QTADRCS"/>
<organism evidence="9 10">
    <name type="scientific">Musa acuminata subsp. malaccensis</name>
    <name type="common">Wild banana</name>
    <name type="synonym">Musa malaccensis</name>
    <dbReference type="NCBI Taxonomy" id="214687"/>
    <lineage>
        <taxon>Eukaryota</taxon>
        <taxon>Viridiplantae</taxon>
        <taxon>Streptophyta</taxon>
        <taxon>Embryophyta</taxon>
        <taxon>Tracheophyta</taxon>
        <taxon>Spermatophyta</taxon>
        <taxon>Magnoliopsida</taxon>
        <taxon>Liliopsida</taxon>
        <taxon>Zingiberales</taxon>
        <taxon>Musaceae</taxon>
        <taxon>Musa</taxon>
    </lineage>
</organism>
<evidence type="ECO:0000256" key="6">
    <source>
        <dbReference type="ARBA" id="ARBA00056742"/>
    </source>
</evidence>
<proteinExistence type="inferred from homology"/>
<keyword evidence="10" id="KW-1185">Reference proteome</keyword>
<sequence length="272" mass="30149">MADALAQMTLLSPHGHRSLSRSSDRRNRLVCASKDDLLRSSSSCNSQFHGRRLVIGAQRERPLRGNRGSSSVQMTLSFKKASKWWEKGLHPNMKDIKSAEDLVDSLSNAGDKLVIVDFFSPGCAGCRALHPKICQFAELNPDVQFLQLNHEEHKSMCYSLNVHVLPFFRFYRGAHGRLCSFSCTNATIKKFKDALAKHITERCSLGPAKGLEETELLALAANKDLSFTYTRTPVPVPDELAEKAPFNPNLPVHAAARLTLESEDKAFAAAGR</sequence>
<dbReference type="EnsemblPlants" id="Ma06_t33950.1">
    <property type="protein sequence ID" value="Ma06_p33950.1"/>
    <property type="gene ID" value="Ma06_g33950"/>
</dbReference>
<dbReference type="InterPro" id="IPR036249">
    <property type="entry name" value="Thioredoxin-like_sf"/>
</dbReference>
<feature type="domain" description="Thioredoxin" evidence="7">
    <location>
        <begin position="70"/>
        <end position="200"/>
    </location>
</feature>
<name>A0A804JNG2_MUSAM</name>
<keyword evidence="3" id="KW-0249">Electron transport</keyword>
<dbReference type="PANTHER" id="PTHR43601:SF9">
    <property type="entry name" value="THIOREDOXIN-LIKE 1-1, CHLOROPLASTIC"/>
    <property type="match status" value="1"/>
</dbReference>
<evidence type="ECO:0000256" key="1">
    <source>
        <dbReference type="ARBA" id="ARBA00008987"/>
    </source>
</evidence>
<dbReference type="AlphaFoldDB" id="A0A804JNG2"/>
<dbReference type="OrthoDB" id="2121326at2759"/>
<evidence type="ECO:0000313" key="8">
    <source>
        <dbReference type="EMBL" id="CAG1848221.1"/>
    </source>
</evidence>
<evidence type="ECO:0000313" key="10">
    <source>
        <dbReference type="Proteomes" id="UP000012960"/>
    </source>
</evidence>
<accession>A0A804JNG2</accession>
<evidence type="ECO:0000256" key="4">
    <source>
        <dbReference type="ARBA" id="ARBA00023157"/>
    </source>
</evidence>
<dbReference type="SUPFAM" id="SSF52833">
    <property type="entry name" value="Thioredoxin-like"/>
    <property type="match status" value="1"/>
</dbReference>
<dbReference type="PANTHER" id="PTHR43601">
    <property type="entry name" value="THIOREDOXIN, MITOCHONDRIAL"/>
    <property type="match status" value="1"/>
</dbReference>
<dbReference type="FunCoup" id="A0A804JNG2">
    <property type="interactions" value="309"/>
</dbReference>
<dbReference type="Proteomes" id="UP000012960">
    <property type="component" value="Unplaced"/>
</dbReference>
<evidence type="ECO:0000313" key="9">
    <source>
        <dbReference type="EnsemblPlants" id="Ma06_p33950.1"/>
    </source>
</evidence>
<gene>
    <name evidence="8" type="ORF">GSMUA_180160.1</name>
</gene>
<evidence type="ECO:0000256" key="5">
    <source>
        <dbReference type="ARBA" id="ARBA00023284"/>
    </source>
</evidence>
<dbReference type="CDD" id="cd02947">
    <property type="entry name" value="TRX_family"/>
    <property type="match status" value="1"/>
</dbReference>
<dbReference type="GO" id="GO:0045454">
    <property type="term" value="P:cell redox homeostasis"/>
    <property type="evidence" value="ECO:0000318"/>
    <property type="project" value="GO_Central"/>
</dbReference>
<evidence type="ECO:0000259" key="7">
    <source>
        <dbReference type="PROSITE" id="PS51352"/>
    </source>
</evidence>
<keyword evidence="5" id="KW-0676">Redox-active center</keyword>
<reference evidence="8" key="1">
    <citation type="submission" date="2021-03" db="EMBL/GenBank/DDBJ databases">
        <authorList>
            <consortium name="Genoscope - CEA"/>
            <person name="William W."/>
        </authorList>
    </citation>
    <scope>NUCLEOTIDE SEQUENCE</scope>
    <source>
        <strain evidence="8">Doubled-haploid Pahang</strain>
    </source>
</reference>
<comment type="similarity">
    <text evidence="1">Belongs to the thioredoxin family.</text>
</comment>
<dbReference type="Pfam" id="PF00085">
    <property type="entry name" value="Thioredoxin"/>
    <property type="match status" value="1"/>
</dbReference>
<reference evidence="9" key="2">
    <citation type="submission" date="2021-05" db="UniProtKB">
        <authorList>
            <consortium name="EnsemblPlants"/>
        </authorList>
    </citation>
    <scope>IDENTIFICATION</scope>
    <source>
        <strain evidence="9">subsp. malaccensis</strain>
    </source>
</reference>
<evidence type="ECO:0000256" key="3">
    <source>
        <dbReference type="ARBA" id="ARBA00022982"/>
    </source>
</evidence>
<dbReference type="FunFam" id="3.40.30.10:FF:000199">
    <property type="entry name" value="Thioredoxin-like 1-2, chloroplastic"/>
    <property type="match status" value="1"/>
</dbReference>
<keyword evidence="4" id="KW-1015">Disulfide bond</keyword>
<dbReference type="Gramene" id="Ma06_t33950.1">
    <property type="protein sequence ID" value="Ma06_p33950.1"/>
    <property type="gene ID" value="Ma06_g33950"/>
</dbReference>
<evidence type="ECO:0000256" key="2">
    <source>
        <dbReference type="ARBA" id="ARBA00022448"/>
    </source>
</evidence>
<dbReference type="PROSITE" id="PS51352">
    <property type="entry name" value="THIOREDOXIN_2"/>
    <property type="match status" value="1"/>
</dbReference>
<dbReference type="EMBL" id="HG996471">
    <property type="protein sequence ID" value="CAG1848221.1"/>
    <property type="molecule type" value="Genomic_DNA"/>
</dbReference>
<dbReference type="Gene3D" id="3.40.30.10">
    <property type="entry name" value="Glutaredoxin"/>
    <property type="match status" value="1"/>
</dbReference>
<comment type="function">
    <text evidence="6">Probable thiol-disulfide oxidoreductase that may participate in various redox reactions.</text>
</comment>